<feature type="signal peptide" evidence="1">
    <location>
        <begin position="1"/>
        <end position="18"/>
    </location>
</feature>
<evidence type="ECO:0000313" key="3">
    <source>
        <dbReference type="Proteomes" id="UP000298663"/>
    </source>
</evidence>
<evidence type="ECO:0000313" key="2">
    <source>
        <dbReference type="EMBL" id="TKR66969.1"/>
    </source>
</evidence>
<reference evidence="2 3" key="2">
    <citation type="journal article" date="2019" name="G3 (Bethesda)">
        <title>Hybrid Assembly of the Genome of the Entomopathogenic Nematode Steinernema carpocapsae Identifies the X-Chromosome.</title>
        <authorList>
            <person name="Serra L."/>
            <person name="Macchietto M."/>
            <person name="Macias-Munoz A."/>
            <person name="McGill C.J."/>
            <person name="Rodriguez I.M."/>
            <person name="Rodriguez B."/>
            <person name="Murad R."/>
            <person name="Mortazavi A."/>
        </authorList>
    </citation>
    <scope>NUCLEOTIDE SEQUENCE [LARGE SCALE GENOMIC DNA]</scope>
    <source>
        <strain evidence="2 3">ALL</strain>
    </source>
</reference>
<feature type="chain" id="PRO_5020441959" description="Antistasin-like domain-containing protein" evidence="1">
    <location>
        <begin position="19"/>
        <end position="118"/>
    </location>
</feature>
<accession>A0A4U5MCW9</accession>
<keyword evidence="3" id="KW-1185">Reference proteome</keyword>
<name>A0A4U5MCW9_STECR</name>
<organism evidence="2 3">
    <name type="scientific">Steinernema carpocapsae</name>
    <name type="common">Entomopathogenic nematode</name>
    <dbReference type="NCBI Taxonomy" id="34508"/>
    <lineage>
        <taxon>Eukaryota</taxon>
        <taxon>Metazoa</taxon>
        <taxon>Ecdysozoa</taxon>
        <taxon>Nematoda</taxon>
        <taxon>Chromadorea</taxon>
        <taxon>Rhabditida</taxon>
        <taxon>Tylenchina</taxon>
        <taxon>Panagrolaimomorpha</taxon>
        <taxon>Strongyloidoidea</taxon>
        <taxon>Steinernematidae</taxon>
        <taxon>Steinernema</taxon>
    </lineage>
</organism>
<keyword evidence="1" id="KW-0732">Signal</keyword>
<proteinExistence type="predicted"/>
<sequence length="118" mass="12393">MFGKVFILAAFLAACISAKPEMCDCIREDCGCEEGFQPDTSAPVGCCECAPCVPIPTAAAHHCIGECLIACPQTCLAGEMLDTSAQRPADACCWCRPCIPFGALVEPPKEPILPQGKS</sequence>
<dbReference type="EMBL" id="AZBU02000008">
    <property type="protein sequence ID" value="TKR66969.1"/>
    <property type="molecule type" value="Genomic_DNA"/>
</dbReference>
<evidence type="ECO:0008006" key="4">
    <source>
        <dbReference type="Google" id="ProtNLM"/>
    </source>
</evidence>
<gene>
    <name evidence="2" type="ORF">L596_023189</name>
</gene>
<reference evidence="2 3" key="1">
    <citation type="journal article" date="2015" name="Genome Biol.">
        <title>Comparative genomics of Steinernema reveals deeply conserved gene regulatory networks.</title>
        <authorList>
            <person name="Dillman A.R."/>
            <person name="Macchietto M."/>
            <person name="Porter C.F."/>
            <person name="Rogers A."/>
            <person name="Williams B."/>
            <person name="Antoshechkin I."/>
            <person name="Lee M.M."/>
            <person name="Goodwin Z."/>
            <person name="Lu X."/>
            <person name="Lewis E.E."/>
            <person name="Goodrich-Blair H."/>
            <person name="Stock S.P."/>
            <person name="Adams B.J."/>
            <person name="Sternberg P.W."/>
            <person name="Mortazavi A."/>
        </authorList>
    </citation>
    <scope>NUCLEOTIDE SEQUENCE [LARGE SCALE GENOMIC DNA]</scope>
    <source>
        <strain evidence="2 3">ALL</strain>
    </source>
</reference>
<dbReference type="AlphaFoldDB" id="A0A4U5MCW9"/>
<protein>
    <recommendedName>
        <fullName evidence="4">Antistasin-like domain-containing protein</fullName>
    </recommendedName>
</protein>
<dbReference type="Proteomes" id="UP000298663">
    <property type="component" value="Unassembled WGS sequence"/>
</dbReference>
<evidence type="ECO:0000256" key="1">
    <source>
        <dbReference type="SAM" id="SignalP"/>
    </source>
</evidence>
<dbReference type="PROSITE" id="PS51257">
    <property type="entry name" value="PROKAR_LIPOPROTEIN"/>
    <property type="match status" value="1"/>
</dbReference>
<comment type="caution">
    <text evidence="2">The sequence shown here is derived from an EMBL/GenBank/DDBJ whole genome shotgun (WGS) entry which is preliminary data.</text>
</comment>